<reference evidence="11" key="1">
    <citation type="journal article" date="2020" name="mSystems">
        <title>Genome- and Community-Level Interaction Insights into Carbon Utilization and Element Cycling Functions of Hydrothermarchaeota in Hydrothermal Sediment.</title>
        <authorList>
            <person name="Zhou Z."/>
            <person name="Liu Y."/>
            <person name="Xu W."/>
            <person name="Pan J."/>
            <person name="Luo Z.H."/>
            <person name="Li M."/>
        </authorList>
    </citation>
    <scope>NUCLEOTIDE SEQUENCE [LARGE SCALE GENOMIC DNA]</scope>
    <source>
        <strain evidence="11">SpSt-618</strain>
        <strain evidence="12">SpSt-657</strain>
    </source>
</reference>
<dbReference type="GO" id="GO:0016301">
    <property type="term" value="F:kinase activity"/>
    <property type="evidence" value="ECO:0007669"/>
    <property type="project" value="UniProtKB-KW"/>
</dbReference>
<evidence type="ECO:0000256" key="7">
    <source>
        <dbReference type="ARBA" id="ARBA00023239"/>
    </source>
</evidence>
<dbReference type="Gene3D" id="3.40.449.10">
    <property type="entry name" value="Phosphoenolpyruvate Carboxykinase, domain 1"/>
    <property type="match status" value="1"/>
</dbReference>
<dbReference type="GO" id="GO:0042594">
    <property type="term" value="P:response to starvation"/>
    <property type="evidence" value="ECO:0007669"/>
    <property type="project" value="TreeGrafter"/>
</dbReference>
<dbReference type="PANTHER" id="PTHR11561">
    <property type="entry name" value="PHOSPHOENOLPYRUVATE CARBOXYKINASE"/>
    <property type="match status" value="1"/>
</dbReference>
<feature type="binding site" evidence="8">
    <location>
        <position position="387"/>
    </location>
    <ligand>
        <name>GTP</name>
        <dbReference type="ChEBI" id="CHEBI:37565"/>
    </ligand>
</feature>
<dbReference type="EMBL" id="DTAI01000141">
    <property type="protein sequence ID" value="HGN36882.1"/>
    <property type="molecule type" value="Genomic_DNA"/>
</dbReference>
<evidence type="ECO:0000313" key="11">
    <source>
        <dbReference type="EMBL" id="HGN36882.1"/>
    </source>
</evidence>
<comment type="similarity">
    <text evidence="1 8">Belongs to the phosphoenolpyruvate carboxykinase [GTP] family.</text>
</comment>
<keyword evidence="3 8" id="KW-0547">Nucleotide-binding</keyword>
<evidence type="ECO:0000259" key="10">
    <source>
        <dbReference type="Pfam" id="PF17297"/>
    </source>
</evidence>
<organism evidence="11">
    <name type="scientific">Ignisphaera aggregans</name>
    <dbReference type="NCBI Taxonomy" id="334771"/>
    <lineage>
        <taxon>Archaea</taxon>
        <taxon>Thermoproteota</taxon>
        <taxon>Thermoprotei</taxon>
        <taxon>Desulfurococcales</taxon>
        <taxon>Desulfurococcaceae</taxon>
        <taxon>Ignisphaera</taxon>
    </lineage>
</organism>
<keyword evidence="4 8" id="KW-0210">Decarboxylase</keyword>
<evidence type="ECO:0000256" key="4">
    <source>
        <dbReference type="ARBA" id="ARBA00022793"/>
    </source>
</evidence>
<protein>
    <recommendedName>
        <fullName evidence="8">Phosphoenolpyruvate carboxykinase [GTP]</fullName>
        <shortName evidence="8">PEP carboxykinase</shortName>
        <shortName evidence="8">PEPCK</shortName>
        <ecNumber evidence="8">4.1.1.32</ecNumber>
    </recommendedName>
    <alternativeName>
        <fullName evidence="8">GTP-dependent phosphoenolpyruvate carboxykinase</fullName>
        <shortName evidence="8">GTP-PEPCK</shortName>
    </alternativeName>
</protein>
<dbReference type="PANTHER" id="PTHR11561:SF0">
    <property type="entry name" value="PHOSPHOENOLPYRUVATE CARBOXYKINASE [GTP]-RELATED"/>
    <property type="match status" value="1"/>
</dbReference>
<comment type="cofactor">
    <cofactor evidence="8">
        <name>Mn(2+)</name>
        <dbReference type="ChEBI" id="CHEBI:29035"/>
    </cofactor>
    <text evidence="8">Binds 1 Mn(2+) ion per subunit.</text>
</comment>
<dbReference type="EC" id="4.1.1.32" evidence="8"/>
<feature type="domain" description="Phosphoenolpyruvate carboxykinase C-terminal P-loop" evidence="9">
    <location>
        <begin position="245"/>
        <end position="603"/>
    </location>
</feature>
<dbReference type="Pfam" id="PF17297">
    <property type="entry name" value="PEPCK_N"/>
    <property type="match status" value="1"/>
</dbReference>
<name>A0A7J3I8B1_9CREN</name>
<feature type="domain" description="Phosphoenolpyruvate carboxykinase GTP-utilising N-terminal" evidence="10">
    <location>
        <begin position="30"/>
        <end position="240"/>
    </location>
</feature>
<feature type="binding site" evidence="8">
    <location>
        <position position="87"/>
    </location>
    <ligand>
        <name>substrate</name>
    </ligand>
</feature>
<dbReference type="SUPFAM" id="SSF53795">
    <property type="entry name" value="PEP carboxykinase-like"/>
    <property type="match status" value="1"/>
</dbReference>
<feature type="binding site" evidence="8">
    <location>
        <position position="249"/>
    </location>
    <ligand>
        <name>Mn(2+)</name>
        <dbReference type="ChEBI" id="CHEBI:29035"/>
    </ligand>
</feature>
<feature type="active site" evidence="8">
    <location>
        <position position="273"/>
    </location>
</feature>
<dbReference type="InterPro" id="IPR035077">
    <property type="entry name" value="PEP_carboxykinase_GTP_C"/>
</dbReference>
<dbReference type="AlphaFoldDB" id="A0A7J3I8B1"/>
<sequence length="624" mass="71304">MENLVLYLDRVLSPKMYERLMRIRDPSLHRWIARIISIARPSSVYILTSDEDDAVYVRRAAIERREELPTKYPMHTVHFDGINDLARDRKNTRILLPHNRSIPFLNTYDREMGIAEIFRLAEGIMEGKEMFVAFYCFGPRNSDFTMYAVQVTDSAYVIHSENILYRPCYDVFVEKAPHIEYVKFFHSAGELDENNWSKNVNMRRIYIDVVDSAAYSINTQYAGNSVGLKKLMLRMCIYRGCREGWLCEHMFIVGVRGNGDRITYFTGAFPAGCGKTSTVFAADTIVGDDIAIIKAIDGVARAVNPEVGMFGIIDDINPADDPALYQLLTSPETEVIFTNVLLTDDGEVWWRGKPEPPKPGINYAGRCWPGKGDGGDNEVPLSHPNARFTMSIRYLNNLDPRIDDPNGVPIQGMIFGGRDYHTLPPVVEAFNWIHGIITMGGALESEKTAAILDGTSEMEFNPFAVLDFLPISIGRFLELHLDFSRKLSSKPRIFNVNYFLKDENGRFIAGKSDKRVWLKWMELRVHGDIDAVETPIGYIPIYSDLAKLFDRYLGKEYSEARYEKEFTIMIASLISKIERLWNIYSAIPDTPPILFETLRIQKKKLEEARSSYGDKVKPFKFSKI</sequence>
<dbReference type="GO" id="GO:0071333">
    <property type="term" value="P:cellular response to glucose stimulus"/>
    <property type="evidence" value="ECO:0007669"/>
    <property type="project" value="TreeGrafter"/>
</dbReference>
<feature type="binding site" evidence="8">
    <location>
        <position position="230"/>
    </location>
    <ligand>
        <name>Mn(2+)</name>
        <dbReference type="ChEBI" id="CHEBI:29035"/>
    </ligand>
</feature>
<keyword evidence="6 8" id="KW-0464">Manganese</keyword>
<dbReference type="GO" id="GO:0033993">
    <property type="term" value="P:response to lipid"/>
    <property type="evidence" value="ECO:0007669"/>
    <property type="project" value="TreeGrafter"/>
</dbReference>
<keyword evidence="7 8" id="KW-0456">Lyase</keyword>
<feature type="binding site" evidence="8">
    <location>
        <position position="418"/>
    </location>
    <ligand>
        <name>GTP</name>
        <dbReference type="ChEBI" id="CHEBI:37565"/>
    </ligand>
</feature>
<dbReference type="GO" id="GO:0005829">
    <property type="term" value="C:cytosol"/>
    <property type="evidence" value="ECO:0007669"/>
    <property type="project" value="TreeGrafter"/>
</dbReference>
<comment type="caution">
    <text evidence="8">Lacks conserved residue(s) required for the propagation of feature annotation.</text>
</comment>
<dbReference type="SUPFAM" id="SSF68923">
    <property type="entry name" value="PEP carboxykinase N-terminal domain"/>
    <property type="match status" value="1"/>
</dbReference>
<dbReference type="GO" id="GO:0004613">
    <property type="term" value="F:phosphoenolpyruvate carboxykinase (GTP) activity"/>
    <property type="evidence" value="ECO:0007669"/>
    <property type="project" value="UniProtKB-UniRule"/>
</dbReference>
<dbReference type="InterPro" id="IPR008209">
    <property type="entry name" value="PEP_carboxykinase_GTP"/>
</dbReference>
<evidence type="ECO:0000256" key="6">
    <source>
        <dbReference type="ARBA" id="ARBA00023211"/>
    </source>
</evidence>
<evidence type="ECO:0000256" key="5">
    <source>
        <dbReference type="ARBA" id="ARBA00023134"/>
    </source>
</evidence>
<dbReference type="GO" id="GO:0006094">
    <property type="term" value="P:gluconeogenesis"/>
    <property type="evidence" value="ECO:0007669"/>
    <property type="project" value="UniProtKB-UniRule"/>
</dbReference>
<dbReference type="GO" id="GO:0046327">
    <property type="term" value="P:glycerol biosynthetic process from pyruvate"/>
    <property type="evidence" value="ECO:0007669"/>
    <property type="project" value="TreeGrafter"/>
</dbReference>
<comment type="subcellular location">
    <subcellularLocation>
        <location evidence="8">Cytoplasm</location>
    </subcellularLocation>
</comment>
<proteinExistence type="inferred from homology"/>
<keyword evidence="2 8" id="KW-0479">Metal-binding</keyword>
<dbReference type="EMBL" id="DTBZ01000036">
    <property type="protein sequence ID" value="HGQ17620.1"/>
    <property type="molecule type" value="Genomic_DNA"/>
</dbReference>
<evidence type="ECO:0000259" key="9">
    <source>
        <dbReference type="Pfam" id="PF00821"/>
    </source>
</evidence>
<dbReference type="GO" id="GO:0030145">
    <property type="term" value="F:manganese ion binding"/>
    <property type="evidence" value="ECO:0007669"/>
    <property type="project" value="UniProtKB-UniRule"/>
</dbReference>
<keyword evidence="11" id="KW-0808">Transferase</keyword>
<keyword evidence="11" id="KW-0418">Kinase</keyword>
<evidence type="ECO:0000256" key="3">
    <source>
        <dbReference type="ARBA" id="ARBA00022741"/>
    </source>
</evidence>
<evidence type="ECO:0000256" key="2">
    <source>
        <dbReference type="ARBA" id="ARBA00022723"/>
    </source>
</evidence>
<dbReference type="Gene3D" id="3.90.228.20">
    <property type="match status" value="1"/>
</dbReference>
<dbReference type="HAMAP" id="MF_00452">
    <property type="entry name" value="PEPCK_GTP"/>
    <property type="match status" value="1"/>
</dbReference>
<dbReference type="InterPro" id="IPR013035">
    <property type="entry name" value="PEP_carboxykinase_C"/>
</dbReference>
<dbReference type="GO" id="GO:0006107">
    <property type="term" value="P:oxaloacetate metabolic process"/>
    <property type="evidence" value="ECO:0007669"/>
    <property type="project" value="TreeGrafter"/>
</dbReference>
<feature type="binding site" evidence="8">
    <location>
        <position position="289"/>
    </location>
    <ligand>
        <name>Mn(2+)</name>
        <dbReference type="ChEBI" id="CHEBI:29035"/>
    </ligand>
</feature>
<dbReference type="InterPro" id="IPR035078">
    <property type="entry name" value="PEP_carboxykinase_GTP_N"/>
</dbReference>
<evidence type="ECO:0000313" key="12">
    <source>
        <dbReference type="EMBL" id="HGQ17620.1"/>
    </source>
</evidence>
<keyword evidence="5 8" id="KW-0342">GTP-binding</keyword>
<accession>A0A7J3I8B1</accession>
<comment type="caution">
    <text evidence="11">The sequence shown here is derived from an EMBL/GenBank/DDBJ whole genome shotgun (WGS) entry which is preliminary data.</text>
</comment>
<dbReference type="GO" id="GO:0005525">
    <property type="term" value="F:GTP binding"/>
    <property type="evidence" value="ECO:0007669"/>
    <property type="project" value="UniProtKB-UniRule"/>
</dbReference>
<comment type="catalytic activity">
    <reaction evidence="8">
        <text>oxaloacetate + GTP = phosphoenolpyruvate + GDP + CO2</text>
        <dbReference type="Rhea" id="RHEA:10388"/>
        <dbReference type="ChEBI" id="CHEBI:16452"/>
        <dbReference type="ChEBI" id="CHEBI:16526"/>
        <dbReference type="ChEBI" id="CHEBI:37565"/>
        <dbReference type="ChEBI" id="CHEBI:58189"/>
        <dbReference type="ChEBI" id="CHEBI:58702"/>
        <dbReference type="EC" id="4.1.1.32"/>
    </reaction>
</comment>
<gene>
    <name evidence="8" type="primary">pckG</name>
    <name evidence="11" type="ORF">ENT87_04980</name>
    <name evidence="12" type="ORF">ENU30_01370</name>
</gene>
<dbReference type="UniPathway" id="UPA00138"/>
<comment type="pathway">
    <text evidence="8">Carbohydrate biosynthesis; gluconeogenesis.</text>
</comment>
<dbReference type="GO" id="GO:0019543">
    <property type="term" value="P:propionate catabolic process"/>
    <property type="evidence" value="ECO:0007669"/>
    <property type="project" value="TreeGrafter"/>
</dbReference>
<keyword evidence="11" id="KW-0670">Pyruvate</keyword>
<feature type="binding site" evidence="8">
    <location>
        <begin position="272"/>
        <end position="277"/>
    </location>
    <ligand>
        <name>GTP</name>
        <dbReference type="ChEBI" id="CHEBI:37565"/>
    </ligand>
</feature>
<dbReference type="NCBIfam" id="NF003253">
    <property type="entry name" value="PRK04210.1"/>
    <property type="match status" value="1"/>
</dbReference>
<dbReference type="Gene3D" id="2.170.8.10">
    <property type="entry name" value="Phosphoenolpyruvate Carboxykinase, domain 2"/>
    <property type="match status" value="1"/>
</dbReference>
<dbReference type="PIRSF" id="PIRSF001348">
    <property type="entry name" value="PEP_carboxykinase_GTP"/>
    <property type="match status" value="1"/>
</dbReference>
<evidence type="ECO:0000256" key="1">
    <source>
        <dbReference type="ARBA" id="ARBA00005796"/>
    </source>
</evidence>
<feature type="binding site" evidence="8">
    <location>
        <begin position="221"/>
        <end position="223"/>
    </location>
    <ligand>
        <name>substrate</name>
    </ligand>
</feature>
<dbReference type="InterPro" id="IPR008210">
    <property type="entry name" value="PEP_carboxykinase_N"/>
</dbReference>
<keyword evidence="8" id="KW-0963">Cytoplasm</keyword>
<feature type="binding site" evidence="8">
    <location>
        <begin position="385"/>
        <end position="387"/>
    </location>
    <ligand>
        <name>substrate</name>
    </ligand>
</feature>
<comment type="function">
    <text evidence="8">Catalyzes the conversion of oxaloacetate (OAA) to phosphoenolpyruvate (PEP), the rate-limiting step in the metabolic pathway that produces glucose from lactate and other precursors derived from the citric acid cycle.</text>
</comment>
<keyword evidence="8" id="KW-0312">Gluconeogenesis</keyword>
<dbReference type="Pfam" id="PF00821">
    <property type="entry name" value="PEPCK_GTP"/>
    <property type="match status" value="1"/>
</dbReference>
<evidence type="ECO:0000256" key="8">
    <source>
        <dbReference type="HAMAP-Rule" id="MF_00452"/>
    </source>
</evidence>